<reference evidence="4" key="1">
    <citation type="submission" date="2023-07" db="EMBL/GenBank/DDBJ databases">
        <title>Whole genome shotgun sequence of Streptomyces achromogenes subsp. rubradiris NBRC 14000.</title>
        <authorList>
            <person name="Komaki H."/>
            <person name="Tamura T."/>
        </authorList>
    </citation>
    <scope>NUCLEOTIDE SEQUENCE [LARGE SCALE GENOMIC DNA]</scope>
    <source>
        <strain evidence="4">NBRC 14000</strain>
    </source>
</reference>
<evidence type="ECO:0000259" key="2">
    <source>
        <dbReference type="Pfam" id="PF02342"/>
    </source>
</evidence>
<feature type="domain" description="TerD" evidence="2">
    <location>
        <begin position="215"/>
        <end position="381"/>
    </location>
</feature>
<keyword evidence="4" id="KW-1185">Reference proteome</keyword>
<dbReference type="PANTHER" id="PTHR32097">
    <property type="entry name" value="CAMP-BINDING PROTEIN 1-RELATED"/>
    <property type="match status" value="1"/>
</dbReference>
<gene>
    <name evidence="3" type="ORF">Srubr_14440</name>
</gene>
<proteinExistence type="predicted"/>
<dbReference type="EMBL" id="BNEA01000001">
    <property type="protein sequence ID" value="GHI51598.1"/>
    <property type="molecule type" value="Genomic_DNA"/>
</dbReference>
<sequence length="397" mass="41315">MTPGSNIPLPTARVTVDVSAPVRLDVSGLLLTGDGKVRSDDDFIFYNQPSGPGVTYRSGGGTAPDAVTVDTAAVPPEIEKIVVTASPDAAGQTFQGIEPTATIRDADGGAVLATFTPPQLGTETALVIVEIYRRGGQWKARAVGQGYANGLAGIATDFGVTVEEPAAATPAPAPTAPPRPVTAPPVPAAAPPQPAAPPPAPVPGAGKINLDKGRVSLQKNQTVSLVKGGRPVLSQVRMGLGWEPAFRGRDIDLDASVIAYGPQRNHIDSCYFGNLVILNGAIRHSGDNLTGEGGGDDEVITVDLGRLPQEVTGLVFTVNSFSGQKFTEVAKAYCRLVDAATGEELVRFDLTAAEPRTGVMMAKLIRQFSGEWDMTAMGDFVKARTVRNMVDPAAKAL</sequence>
<accession>A0ABQ3R6Y6</accession>
<evidence type="ECO:0000313" key="4">
    <source>
        <dbReference type="Proteomes" id="UP000646738"/>
    </source>
</evidence>
<dbReference type="PANTHER" id="PTHR32097:SF17">
    <property type="entry name" value="CAMP-BINDING PROTEIN 1-RELATED"/>
    <property type="match status" value="1"/>
</dbReference>
<dbReference type="RefSeq" id="WP_189998153.1">
    <property type="nucleotide sequence ID" value="NZ_BNCB01000019.1"/>
</dbReference>
<comment type="caution">
    <text evidence="3">The sequence shown here is derived from an EMBL/GenBank/DDBJ whole genome shotgun (WGS) entry which is preliminary data.</text>
</comment>
<dbReference type="Proteomes" id="UP000646738">
    <property type="component" value="Unassembled WGS sequence"/>
</dbReference>
<name>A0ABQ3R6Y6_STRRR</name>
<feature type="compositionally biased region" description="Pro residues" evidence="1">
    <location>
        <begin position="171"/>
        <end position="202"/>
    </location>
</feature>
<organism evidence="3 4">
    <name type="scientific">Streptomyces rubradiris</name>
    <name type="common">Streptomyces achromogenes subsp. rubradiris</name>
    <dbReference type="NCBI Taxonomy" id="285531"/>
    <lineage>
        <taxon>Bacteria</taxon>
        <taxon>Bacillati</taxon>
        <taxon>Actinomycetota</taxon>
        <taxon>Actinomycetes</taxon>
        <taxon>Kitasatosporales</taxon>
        <taxon>Streptomycetaceae</taxon>
        <taxon>Streptomyces</taxon>
    </lineage>
</organism>
<dbReference type="InterPro" id="IPR051324">
    <property type="entry name" value="Stress/Tellurium_Resist"/>
</dbReference>
<feature type="domain" description="TerD" evidence="2">
    <location>
        <begin position="20"/>
        <end position="158"/>
    </location>
</feature>
<dbReference type="Pfam" id="PF02342">
    <property type="entry name" value="TerD"/>
    <property type="match status" value="2"/>
</dbReference>
<dbReference type="CDD" id="cd06974">
    <property type="entry name" value="TerD_like"/>
    <property type="match status" value="2"/>
</dbReference>
<feature type="region of interest" description="Disordered" evidence="1">
    <location>
        <begin position="166"/>
        <end position="209"/>
    </location>
</feature>
<evidence type="ECO:0000256" key="1">
    <source>
        <dbReference type="SAM" id="MobiDB-lite"/>
    </source>
</evidence>
<evidence type="ECO:0000313" key="3">
    <source>
        <dbReference type="EMBL" id="GHI51598.1"/>
    </source>
</evidence>
<protein>
    <submittedName>
        <fullName evidence="3">Transport-associated protein</fullName>
    </submittedName>
</protein>
<dbReference type="Gene3D" id="2.60.60.30">
    <property type="entry name" value="sav2460 like domains"/>
    <property type="match status" value="2"/>
</dbReference>
<dbReference type="InterPro" id="IPR003325">
    <property type="entry name" value="TerD"/>
</dbReference>